<proteinExistence type="predicted"/>
<dbReference type="InParanoid" id="F6SE15"/>
<protein>
    <submittedName>
        <fullName evidence="1">Uncharacterized protein</fullName>
    </submittedName>
</protein>
<dbReference type="AlphaFoldDB" id="F6SE15"/>
<reference evidence="2" key="1">
    <citation type="journal article" date="2002" name="Science">
        <title>The draft genome of Ciona intestinalis: insights into chordate and vertebrate origins.</title>
        <authorList>
            <person name="Dehal P."/>
            <person name="Satou Y."/>
            <person name="Campbell R.K."/>
            <person name="Chapman J."/>
            <person name="Degnan B."/>
            <person name="De Tomaso A."/>
            <person name="Davidson B."/>
            <person name="Di Gregorio A."/>
            <person name="Gelpke M."/>
            <person name="Goodstein D.M."/>
            <person name="Harafuji N."/>
            <person name="Hastings K.E."/>
            <person name="Ho I."/>
            <person name="Hotta K."/>
            <person name="Huang W."/>
            <person name="Kawashima T."/>
            <person name="Lemaire P."/>
            <person name="Martinez D."/>
            <person name="Meinertzhagen I.A."/>
            <person name="Necula S."/>
            <person name="Nonaka M."/>
            <person name="Putnam N."/>
            <person name="Rash S."/>
            <person name="Saiga H."/>
            <person name="Satake M."/>
            <person name="Terry A."/>
            <person name="Yamada L."/>
            <person name="Wang H.G."/>
            <person name="Awazu S."/>
            <person name="Azumi K."/>
            <person name="Boore J."/>
            <person name="Branno M."/>
            <person name="Chin-Bow S."/>
            <person name="DeSantis R."/>
            <person name="Doyle S."/>
            <person name="Francino P."/>
            <person name="Keys D.N."/>
            <person name="Haga S."/>
            <person name="Hayashi H."/>
            <person name="Hino K."/>
            <person name="Imai K.S."/>
            <person name="Inaba K."/>
            <person name="Kano S."/>
            <person name="Kobayashi K."/>
            <person name="Kobayashi M."/>
            <person name="Lee B.I."/>
            <person name="Makabe K.W."/>
            <person name="Manohar C."/>
            <person name="Matassi G."/>
            <person name="Medina M."/>
            <person name="Mochizuki Y."/>
            <person name="Mount S."/>
            <person name="Morishita T."/>
            <person name="Miura S."/>
            <person name="Nakayama A."/>
            <person name="Nishizaka S."/>
            <person name="Nomoto H."/>
            <person name="Ohta F."/>
            <person name="Oishi K."/>
            <person name="Rigoutsos I."/>
            <person name="Sano M."/>
            <person name="Sasaki A."/>
            <person name="Sasakura Y."/>
            <person name="Shoguchi E."/>
            <person name="Shin-i T."/>
            <person name="Spagnuolo A."/>
            <person name="Stainier D."/>
            <person name="Suzuki M.M."/>
            <person name="Tassy O."/>
            <person name="Takatori N."/>
            <person name="Tokuoka M."/>
            <person name="Yagi K."/>
            <person name="Yoshizaki F."/>
            <person name="Wada S."/>
            <person name="Zhang C."/>
            <person name="Hyatt P.D."/>
            <person name="Larimer F."/>
            <person name="Detter C."/>
            <person name="Doggett N."/>
            <person name="Glavina T."/>
            <person name="Hawkins T."/>
            <person name="Richardson P."/>
            <person name="Lucas S."/>
            <person name="Kohara Y."/>
            <person name="Levine M."/>
            <person name="Satoh N."/>
            <person name="Rokhsar D.S."/>
        </authorList>
    </citation>
    <scope>NUCLEOTIDE SEQUENCE [LARGE SCALE GENOMIC DNA]</scope>
</reference>
<dbReference type="HOGENOM" id="CLU_3279202_0_0_1"/>
<organism evidence="1 2">
    <name type="scientific">Ciona intestinalis</name>
    <name type="common">Transparent sea squirt</name>
    <name type="synonym">Ascidia intestinalis</name>
    <dbReference type="NCBI Taxonomy" id="7719"/>
    <lineage>
        <taxon>Eukaryota</taxon>
        <taxon>Metazoa</taxon>
        <taxon>Chordata</taxon>
        <taxon>Tunicata</taxon>
        <taxon>Ascidiacea</taxon>
        <taxon>Phlebobranchia</taxon>
        <taxon>Cionidae</taxon>
        <taxon>Ciona</taxon>
    </lineage>
</organism>
<sequence length="41" mass="4791">MLFVYYQMGQENRIKRCPISPHHTAVCKNVVAYIFVCETEA</sequence>
<reference evidence="1" key="2">
    <citation type="submission" date="2025-08" db="UniProtKB">
        <authorList>
            <consortium name="Ensembl"/>
        </authorList>
    </citation>
    <scope>IDENTIFICATION</scope>
</reference>
<dbReference type="Proteomes" id="UP000008144">
    <property type="component" value="Unassembled WGS sequence"/>
</dbReference>
<keyword evidence="2" id="KW-1185">Reference proteome</keyword>
<evidence type="ECO:0000313" key="1">
    <source>
        <dbReference type="Ensembl" id="ENSCINP00000000753.2"/>
    </source>
</evidence>
<reference evidence="1" key="3">
    <citation type="submission" date="2025-09" db="UniProtKB">
        <authorList>
            <consortium name="Ensembl"/>
        </authorList>
    </citation>
    <scope>IDENTIFICATION</scope>
</reference>
<dbReference type="Ensembl" id="ENSCINT00000000753.2">
    <property type="protein sequence ID" value="ENSCINP00000000753.2"/>
    <property type="gene ID" value="ENSCING00000000410.2"/>
</dbReference>
<accession>F6SE15</accession>
<evidence type="ECO:0000313" key="2">
    <source>
        <dbReference type="Proteomes" id="UP000008144"/>
    </source>
</evidence>
<name>F6SE15_CIOIN</name>